<dbReference type="SMART" id="SM00409">
    <property type="entry name" value="IG"/>
    <property type="match status" value="2"/>
</dbReference>
<dbReference type="PANTHER" id="PTHR47633:SF4">
    <property type="entry name" value="MYOPALLADIN ISOFORM X1"/>
    <property type="match status" value="1"/>
</dbReference>
<reference evidence="5 6" key="1">
    <citation type="submission" date="2024-07" db="EMBL/GenBank/DDBJ databases">
        <title>Chromosome-level genome assembly of the water stick insect Ranatra chinensis (Heteroptera: Nepidae).</title>
        <authorList>
            <person name="Liu X."/>
        </authorList>
    </citation>
    <scope>NUCLEOTIDE SEQUENCE [LARGE SCALE GENOMIC DNA]</scope>
    <source>
        <strain evidence="5">Cailab_2021Rc</strain>
        <tissue evidence="5">Muscle</tissue>
    </source>
</reference>
<evidence type="ECO:0000313" key="5">
    <source>
        <dbReference type="EMBL" id="KAL1117092.1"/>
    </source>
</evidence>
<proteinExistence type="predicted"/>
<dbReference type="AlphaFoldDB" id="A0ABD0Y0S6"/>
<evidence type="ECO:0000256" key="3">
    <source>
        <dbReference type="ARBA" id="ARBA00023319"/>
    </source>
</evidence>
<dbReference type="PANTHER" id="PTHR47633">
    <property type="entry name" value="IMMUNOGLOBULIN"/>
    <property type="match status" value="1"/>
</dbReference>
<evidence type="ECO:0000256" key="2">
    <source>
        <dbReference type="ARBA" id="ARBA00022490"/>
    </source>
</evidence>
<dbReference type="InterPro" id="IPR003598">
    <property type="entry name" value="Ig_sub2"/>
</dbReference>
<dbReference type="InterPro" id="IPR013783">
    <property type="entry name" value="Ig-like_fold"/>
</dbReference>
<dbReference type="InterPro" id="IPR036179">
    <property type="entry name" value="Ig-like_dom_sf"/>
</dbReference>
<comment type="caution">
    <text evidence="5">The sequence shown here is derived from an EMBL/GenBank/DDBJ whole genome shotgun (WGS) entry which is preliminary data.</text>
</comment>
<sequence length="283" mass="32130">MKILLHSSICLINYSFIPNADKQESGEAPKFVQPLKPKVARPKETTHLTCRVTGKPTPDVKWYRRQEEIVEDEHHRLEYNRETGETTLTIEETTEIDETIYSVRATNKFGTAECRANLVLSEVPQKKLPELTEAPRITKPLEAKVIPKGTTVTLDVEFTGVPQPTVRWYRNGKEITETEEITVETNRTTIILKKVTKKTAGKYEVRVMNSAGEARTSGSVTIIEKEEITEMEGVKAPRFIKPLKPKIVSEGEVVIMEAEVESYPTCSFQWFIHDTPIKVGYPI</sequence>
<dbReference type="Pfam" id="PF07679">
    <property type="entry name" value="I-set"/>
    <property type="match status" value="2"/>
</dbReference>
<feature type="domain" description="Ig-like" evidence="4">
    <location>
        <begin position="29"/>
        <end position="121"/>
    </location>
</feature>
<dbReference type="PROSITE" id="PS50835">
    <property type="entry name" value="IG_LIKE"/>
    <property type="match status" value="2"/>
</dbReference>
<dbReference type="FunFam" id="2.60.40.10:FF:000425">
    <property type="entry name" value="Myosin light chain kinase"/>
    <property type="match status" value="2"/>
</dbReference>
<name>A0ABD0Y0S6_9HEMI</name>
<dbReference type="EMBL" id="JBFDAA010000016">
    <property type="protein sequence ID" value="KAL1117092.1"/>
    <property type="molecule type" value="Genomic_DNA"/>
</dbReference>
<evidence type="ECO:0000313" key="6">
    <source>
        <dbReference type="Proteomes" id="UP001558652"/>
    </source>
</evidence>
<dbReference type="InterPro" id="IPR007110">
    <property type="entry name" value="Ig-like_dom"/>
</dbReference>
<dbReference type="Gene3D" id="2.60.40.10">
    <property type="entry name" value="Immunoglobulins"/>
    <property type="match status" value="3"/>
</dbReference>
<evidence type="ECO:0000256" key="1">
    <source>
        <dbReference type="ARBA" id="ARBA00004496"/>
    </source>
</evidence>
<dbReference type="Proteomes" id="UP001558652">
    <property type="component" value="Unassembled WGS sequence"/>
</dbReference>
<dbReference type="GO" id="GO:0005737">
    <property type="term" value="C:cytoplasm"/>
    <property type="evidence" value="ECO:0007669"/>
    <property type="project" value="UniProtKB-SubCell"/>
</dbReference>
<keyword evidence="2" id="KW-0963">Cytoplasm</keyword>
<dbReference type="InterPro" id="IPR003599">
    <property type="entry name" value="Ig_sub"/>
</dbReference>
<gene>
    <name evidence="5" type="ORF">AAG570_004420</name>
</gene>
<evidence type="ECO:0000259" key="4">
    <source>
        <dbReference type="PROSITE" id="PS50835"/>
    </source>
</evidence>
<feature type="domain" description="Ig-like" evidence="4">
    <location>
        <begin position="129"/>
        <end position="221"/>
    </location>
</feature>
<protein>
    <recommendedName>
        <fullName evidence="4">Ig-like domain-containing protein</fullName>
    </recommendedName>
</protein>
<keyword evidence="3" id="KW-0393">Immunoglobulin domain</keyword>
<comment type="subcellular location">
    <subcellularLocation>
        <location evidence="1">Cytoplasm</location>
    </subcellularLocation>
</comment>
<dbReference type="InterPro" id="IPR013098">
    <property type="entry name" value="Ig_I-set"/>
</dbReference>
<keyword evidence="6" id="KW-1185">Reference proteome</keyword>
<dbReference type="SMART" id="SM00408">
    <property type="entry name" value="IGc2"/>
    <property type="match status" value="2"/>
</dbReference>
<organism evidence="5 6">
    <name type="scientific">Ranatra chinensis</name>
    <dbReference type="NCBI Taxonomy" id="642074"/>
    <lineage>
        <taxon>Eukaryota</taxon>
        <taxon>Metazoa</taxon>
        <taxon>Ecdysozoa</taxon>
        <taxon>Arthropoda</taxon>
        <taxon>Hexapoda</taxon>
        <taxon>Insecta</taxon>
        <taxon>Pterygota</taxon>
        <taxon>Neoptera</taxon>
        <taxon>Paraneoptera</taxon>
        <taxon>Hemiptera</taxon>
        <taxon>Heteroptera</taxon>
        <taxon>Panheteroptera</taxon>
        <taxon>Nepomorpha</taxon>
        <taxon>Nepidae</taxon>
        <taxon>Ranatrinae</taxon>
        <taxon>Ranatra</taxon>
    </lineage>
</organism>
<dbReference type="SUPFAM" id="SSF48726">
    <property type="entry name" value="Immunoglobulin"/>
    <property type="match status" value="3"/>
</dbReference>
<accession>A0ABD0Y0S6</accession>